<sequence length="126" mass="14679">MQHSKANIINRIEAIDALRGFALLAITFRHFLTRYNYDIFIYSSNNTVAKADKLVEFIDFHLFYGKAYAIFALLFGFSLFLQQKSKAGHFKRYMIARLLVLLLLACINSIFFLAAIFWAYMQSLVF</sequence>
<dbReference type="Pfam" id="PF07786">
    <property type="entry name" value="HGSNAT_cat"/>
    <property type="match status" value="1"/>
</dbReference>
<dbReference type="Proteomes" id="UP001202248">
    <property type="component" value="Unassembled WGS sequence"/>
</dbReference>
<dbReference type="EMBL" id="JAKWBL010000004">
    <property type="protein sequence ID" value="MCH5600234.1"/>
    <property type="molecule type" value="Genomic_DNA"/>
</dbReference>
<keyword evidence="1" id="KW-1133">Transmembrane helix</keyword>
<keyword evidence="1" id="KW-0812">Transmembrane</keyword>
<evidence type="ECO:0000313" key="3">
    <source>
        <dbReference type="EMBL" id="MCH5600234.1"/>
    </source>
</evidence>
<evidence type="ECO:0000256" key="1">
    <source>
        <dbReference type="SAM" id="Phobius"/>
    </source>
</evidence>
<dbReference type="PANTHER" id="PTHR30590">
    <property type="entry name" value="INNER MEMBRANE PROTEIN"/>
    <property type="match status" value="1"/>
</dbReference>
<feature type="domain" description="Heparan-alpha-glucosaminide N-acetyltransferase catalytic" evidence="2">
    <location>
        <begin position="11"/>
        <end position="113"/>
    </location>
</feature>
<dbReference type="InterPro" id="IPR012429">
    <property type="entry name" value="HGSNAT_cat"/>
</dbReference>
<protein>
    <submittedName>
        <fullName evidence="3">Heparan-alpha-glucosaminide N-acetyltransferase domain-containing protein</fullName>
    </submittedName>
</protein>
<organism evidence="3 4">
    <name type="scientific">Niabella ginsengisoli</name>
    <dbReference type="NCBI Taxonomy" id="522298"/>
    <lineage>
        <taxon>Bacteria</taxon>
        <taxon>Pseudomonadati</taxon>
        <taxon>Bacteroidota</taxon>
        <taxon>Chitinophagia</taxon>
        <taxon>Chitinophagales</taxon>
        <taxon>Chitinophagaceae</taxon>
        <taxon>Niabella</taxon>
    </lineage>
</organism>
<keyword evidence="1" id="KW-0472">Membrane</keyword>
<reference evidence="3 4" key="1">
    <citation type="submission" date="2022-02" db="EMBL/GenBank/DDBJ databases">
        <authorList>
            <person name="Min J."/>
        </authorList>
    </citation>
    <scope>NUCLEOTIDE SEQUENCE [LARGE SCALE GENOMIC DNA]</scope>
    <source>
        <strain evidence="3 4">GR10-1</strain>
    </source>
</reference>
<keyword evidence="4" id="KW-1185">Reference proteome</keyword>
<feature type="transmembrane region" description="Helical" evidence="1">
    <location>
        <begin position="12"/>
        <end position="32"/>
    </location>
</feature>
<comment type="caution">
    <text evidence="3">The sequence shown here is derived from an EMBL/GenBank/DDBJ whole genome shotgun (WGS) entry which is preliminary data.</text>
</comment>
<evidence type="ECO:0000259" key="2">
    <source>
        <dbReference type="Pfam" id="PF07786"/>
    </source>
</evidence>
<gene>
    <name evidence="3" type="ORF">MKP09_21075</name>
</gene>
<evidence type="ECO:0000313" key="4">
    <source>
        <dbReference type="Proteomes" id="UP001202248"/>
    </source>
</evidence>
<name>A0ABS9SPF2_9BACT</name>
<proteinExistence type="predicted"/>
<dbReference type="RefSeq" id="WP_240832241.1">
    <property type="nucleotide sequence ID" value="NZ_JAKWBL010000004.1"/>
</dbReference>
<feature type="transmembrane region" description="Helical" evidence="1">
    <location>
        <begin position="63"/>
        <end position="82"/>
    </location>
</feature>
<dbReference type="PANTHER" id="PTHR30590:SF2">
    <property type="entry name" value="INNER MEMBRANE PROTEIN"/>
    <property type="match status" value="1"/>
</dbReference>
<accession>A0ABS9SPF2</accession>
<dbReference type="InterPro" id="IPR052529">
    <property type="entry name" value="Bact_Transport_Assoc"/>
</dbReference>
<feature type="transmembrane region" description="Helical" evidence="1">
    <location>
        <begin position="94"/>
        <end position="120"/>
    </location>
</feature>